<sequence>MVKYPAPAFLSDYWQNSFNLKQHLQKFLHLDAETLENKLAVGQEEMAELGHKDFDWDTATDFYRDQVGEIYLFELGAWHLEQSQNIENTLHLIVDHAQGRVLDFGGGIGTHAINAALCPQVEQVIFCDLNPIHNDFVRYRAEQMGLSHKISFCLEMPEKETFDTIISFDVLEHLSDPTQQLLKFHEALTPGGKTILNWYFFKGFNQDYPFHVDDPQIVETFYRTLQSKFLEIFHPYYCTARCYRKWDSV</sequence>
<dbReference type="CDD" id="cd02440">
    <property type="entry name" value="AdoMet_MTases"/>
    <property type="match status" value="1"/>
</dbReference>
<dbReference type="SUPFAM" id="SSF53335">
    <property type="entry name" value="S-adenosyl-L-methionine-dependent methyltransferases"/>
    <property type="match status" value="1"/>
</dbReference>
<keyword evidence="1" id="KW-0808">Transferase</keyword>
<gene>
    <name evidence="1" type="ORF">H6G95_23035</name>
</gene>
<proteinExistence type="predicted"/>
<accession>A0ABR8F0Q7</accession>
<dbReference type="InterPro" id="IPR029063">
    <property type="entry name" value="SAM-dependent_MTases_sf"/>
</dbReference>
<dbReference type="Proteomes" id="UP000604661">
    <property type="component" value="Unassembled WGS sequence"/>
</dbReference>
<dbReference type="EMBL" id="JACJTE010000030">
    <property type="protein sequence ID" value="MBD2563434.1"/>
    <property type="molecule type" value="Genomic_DNA"/>
</dbReference>
<dbReference type="GO" id="GO:0008168">
    <property type="term" value="F:methyltransferase activity"/>
    <property type="evidence" value="ECO:0007669"/>
    <property type="project" value="UniProtKB-KW"/>
</dbReference>
<dbReference type="Gene3D" id="3.40.50.150">
    <property type="entry name" value="Vaccinia Virus protein VP39"/>
    <property type="match status" value="1"/>
</dbReference>
<dbReference type="PANTHER" id="PTHR43861">
    <property type="entry name" value="TRANS-ACONITATE 2-METHYLTRANSFERASE-RELATED"/>
    <property type="match status" value="1"/>
</dbReference>
<evidence type="ECO:0000313" key="2">
    <source>
        <dbReference type="Proteomes" id="UP000604661"/>
    </source>
</evidence>
<evidence type="ECO:0000313" key="1">
    <source>
        <dbReference type="EMBL" id="MBD2563434.1"/>
    </source>
</evidence>
<organism evidence="1 2">
    <name type="scientific">Nostoc linckia FACHB-391</name>
    <dbReference type="NCBI Taxonomy" id="2692906"/>
    <lineage>
        <taxon>Bacteria</taxon>
        <taxon>Bacillati</taxon>
        <taxon>Cyanobacteriota</taxon>
        <taxon>Cyanophyceae</taxon>
        <taxon>Nostocales</taxon>
        <taxon>Nostocaceae</taxon>
        <taxon>Nostoc</taxon>
    </lineage>
</organism>
<keyword evidence="1" id="KW-0489">Methyltransferase</keyword>
<dbReference type="GO" id="GO:0032259">
    <property type="term" value="P:methylation"/>
    <property type="evidence" value="ECO:0007669"/>
    <property type="project" value="UniProtKB-KW"/>
</dbReference>
<dbReference type="RefSeq" id="WP_190896269.1">
    <property type="nucleotide sequence ID" value="NZ_JACJTE010000030.1"/>
</dbReference>
<protein>
    <submittedName>
        <fullName evidence="1">Methyltransferase domain-containing protein</fullName>
    </submittedName>
</protein>
<name>A0ABR8F0Q7_NOSLI</name>
<reference evidence="1 2" key="1">
    <citation type="journal article" date="2020" name="ISME J.">
        <title>Comparative genomics reveals insights into cyanobacterial evolution and habitat adaptation.</title>
        <authorList>
            <person name="Chen M.Y."/>
            <person name="Teng W.K."/>
            <person name="Zhao L."/>
            <person name="Hu C.X."/>
            <person name="Zhou Y.K."/>
            <person name="Han B.P."/>
            <person name="Song L.R."/>
            <person name="Shu W.S."/>
        </authorList>
    </citation>
    <scope>NUCLEOTIDE SEQUENCE [LARGE SCALE GENOMIC DNA]</scope>
    <source>
        <strain evidence="1 2">FACHB-391</strain>
    </source>
</reference>
<keyword evidence="2" id="KW-1185">Reference proteome</keyword>
<dbReference type="Pfam" id="PF13489">
    <property type="entry name" value="Methyltransf_23"/>
    <property type="match status" value="1"/>
</dbReference>
<comment type="caution">
    <text evidence="1">The sequence shown here is derived from an EMBL/GenBank/DDBJ whole genome shotgun (WGS) entry which is preliminary data.</text>
</comment>